<sequence>MPSLAVKRWLYRRLGMQVGRHVSFAWQVTPDLFYPELIRVGDNTIIGYNTTILAHEYLRAEWRTGPVVIGANVTIGANCTILPGVIIGDGAVVSAMSLVNKDVPPGAIVGGVPIRRLR</sequence>
<dbReference type="GO" id="GO:0016746">
    <property type="term" value="F:acyltransferase activity"/>
    <property type="evidence" value="ECO:0007669"/>
    <property type="project" value="UniProtKB-KW"/>
</dbReference>
<dbReference type="AlphaFoldDB" id="A0A540VBC2"/>
<dbReference type="EMBL" id="VIGC01000042">
    <property type="protein sequence ID" value="TQE93363.1"/>
    <property type="molecule type" value="Genomic_DNA"/>
</dbReference>
<dbReference type="FunCoup" id="A0A540VBC2">
    <property type="interactions" value="16"/>
</dbReference>
<accession>A0A540VBC2</accession>
<keyword evidence="1" id="KW-0808">Transferase</keyword>
<keyword evidence="2" id="KW-1185">Reference proteome</keyword>
<evidence type="ECO:0000313" key="1">
    <source>
        <dbReference type="EMBL" id="TQE93363.1"/>
    </source>
</evidence>
<dbReference type="InterPro" id="IPR011004">
    <property type="entry name" value="Trimer_LpxA-like_sf"/>
</dbReference>
<dbReference type="PANTHER" id="PTHR43300:SF6">
    <property type="entry name" value="ACETYLTRANSFERASE YVOF-RELATED"/>
    <property type="match status" value="1"/>
</dbReference>
<dbReference type="SUPFAM" id="SSF51161">
    <property type="entry name" value="Trimeric LpxA-like enzymes"/>
    <property type="match status" value="1"/>
</dbReference>
<keyword evidence="1" id="KW-0012">Acyltransferase</keyword>
<dbReference type="OrthoDB" id="9801697at2"/>
<dbReference type="PANTHER" id="PTHR43300">
    <property type="entry name" value="ACETYLTRANSFERASE"/>
    <property type="match status" value="1"/>
</dbReference>
<organism evidence="1 2">
    <name type="scientific">Litorilinea aerophila</name>
    <dbReference type="NCBI Taxonomy" id="1204385"/>
    <lineage>
        <taxon>Bacteria</taxon>
        <taxon>Bacillati</taxon>
        <taxon>Chloroflexota</taxon>
        <taxon>Caldilineae</taxon>
        <taxon>Caldilineales</taxon>
        <taxon>Caldilineaceae</taxon>
        <taxon>Litorilinea</taxon>
    </lineage>
</organism>
<gene>
    <name evidence="1" type="ORF">FKZ61_21865</name>
</gene>
<dbReference type="InParanoid" id="A0A540VBC2"/>
<dbReference type="Gene3D" id="2.160.10.10">
    <property type="entry name" value="Hexapeptide repeat proteins"/>
    <property type="match status" value="1"/>
</dbReference>
<reference evidence="1 2" key="1">
    <citation type="submission" date="2019-06" db="EMBL/GenBank/DDBJ databases">
        <title>Genome sequence of Litorilinea aerophila BAA-2444.</title>
        <authorList>
            <person name="Maclea K.S."/>
            <person name="Maurais E.G."/>
            <person name="Iannazzi L.C."/>
        </authorList>
    </citation>
    <scope>NUCLEOTIDE SEQUENCE [LARGE SCALE GENOMIC DNA]</scope>
    <source>
        <strain evidence="1 2">ATCC BAA-2444</strain>
    </source>
</reference>
<dbReference type="CDD" id="cd04647">
    <property type="entry name" value="LbH_MAT_like"/>
    <property type="match status" value="1"/>
</dbReference>
<name>A0A540VBC2_9CHLR</name>
<proteinExistence type="predicted"/>
<protein>
    <submittedName>
        <fullName evidence="1">Acyltransferase</fullName>
    </submittedName>
</protein>
<dbReference type="InterPro" id="IPR050179">
    <property type="entry name" value="Trans_hexapeptide_repeat"/>
</dbReference>
<dbReference type="InterPro" id="IPR001451">
    <property type="entry name" value="Hexapep"/>
</dbReference>
<evidence type="ECO:0000313" key="2">
    <source>
        <dbReference type="Proteomes" id="UP000317371"/>
    </source>
</evidence>
<dbReference type="Proteomes" id="UP000317371">
    <property type="component" value="Unassembled WGS sequence"/>
</dbReference>
<comment type="caution">
    <text evidence="1">The sequence shown here is derived from an EMBL/GenBank/DDBJ whole genome shotgun (WGS) entry which is preliminary data.</text>
</comment>
<dbReference type="Pfam" id="PF00132">
    <property type="entry name" value="Hexapep"/>
    <property type="match status" value="1"/>
</dbReference>